<dbReference type="EMBL" id="PUHW01000013">
    <property type="protein sequence ID" value="KAG0690913.1"/>
    <property type="molecule type" value="Genomic_DNA"/>
</dbReference>
<keyword evidence="7 11" id="KW-0256">Endoplasmic reticulum</keyword>
<evidence type="ECO:0000256" key="2">
    <source>
        <dbReference type="ARBA" id="ARBA00004590"/>
    </source>
</evidence>
<dbReference type="OrthoDB" id="17098at2759"/>
<evidence type="ECO:0000256" key="9">
    <source>
        <dbReference type="ARBA" id="ARBA00023136"/>
    </source>
</evidence>
<dbReference type="Proteomes" id="UP000697127">
    <property type="component" value="Unassembled WGS sequence"/>
</dbReference>
<keyword evidence="6 11" id="KW-0812">Transmembrane</keyword>
<evidence type="ECO:0000256" key="11">
    <source>
        <dbReference type="RuleBase" id="RU362127"/>
    </source>
</evidence>
<comment type="caution">
    <text evidence="12">The sequence shown here is derived from an EMBL/GenBank/DDBJ whole genome shotgun (WGS) entry which is preliminary data.</text>
</comment>
<sequence>MEETKFTIIVSILLILIISILFRLIAILPACHVGKHVNNKDDIFVMKNSKKMMILLGSGGHTGEMIRILEQCNNMMKNLNREYIISSGDSTSILKLKKMEESLTDNNKDNKDKYKITTIYRARNIGEGKFKAIINTLISFKSTIDNLLFNGNNYPDVFLTNGPGTAIPIAYILFILKFLGFTKTKIIYIESLARVNQLSLTGLLILPISDRIIVQWEPLAKRYRRCEYYGILV</sequence>
<evidence type="ECO:0000256" key="10">
    <source>
        <dbReference type="ARBA" id="ARBA00032062"/>
    </source>
</evidence>
<evidence type="ECO:0000256" key="3">
    <source>
        <dbReference type="ARBA" id="ARBA00009731"/>
    </source>
</evidence>
<evidence type="ECO:0000256" key="5">
    <source>
        <dbReference type="ARBA" id="ARBA00017467"/>
    </source>
</evidence>
<comment type="subcellular location">
    <subcellularLocation>
        <location evidence="1 11">Endoplasmic reticulum membrane</location>
        <topology evidence="1 11">Single-pass membrane protein</topology>
    </subcellularLocation>
    <subcellularLocation>
        <location evidence="2">Nucleus membrane</location>
        <topology evidence="2">Single-pass membrane protein</topology>
    </subcellularLocation>
</comment>
<proteinExistence type="inferred from homology"/>
<keyword evidence="8 11" id="KW-1133">Transmembrane helix</keyword>
<evidence type="ECO:0000256" key="8">
    <source>
        <dbReference type="ARBA" id="ARBA00022989"/>
    </source>
</evidence>
<dbReference type="GO" id="GO:0004577">
    <property type="term" value="F:N-acetylglucosaminyldiphosphodolichol N-acetylglucosaminyltransferase activity"/>
    <property type="evidence" value="ECO:0007669"/>
    <property type="project" value="TreeGrafter"/>
</dbReference>
<dbReference type="InterPro" id="IPR013969">
    <property type="entry name" value="Oligosacch_biosynth_Alg14"/>
</dbReference>
<dbReference type="AlphaFoldDB" id="A0A9P6WR58"/>
<evidence type="ECO:0000256" key="7">
    <source>
        <dbReference type="ARBA" id="ARBA00022824"/>
    </source>
</evidence>
<evidence type="ECO:0000256" key="1">
    <source>
        <dbReference type="ARBA" id="ARBA00004389"/>
    </source>
</evidence>
<keyword evidence="12" id="KW-0808">Transferase</keyword>
<keyword evidence="13" id="KW-1185">Reference proteome</keyword>
<comment type="similarity">
    <text evidence="3 11">Belongs to the ALG14 family.</text>
</comment>
<evidence type="ECO:0000256" key="6">
    <source>
        <dbReference type="ARBA" id="ARBA00022692"/>
    </source>
</evidence>
<feature type="transmembrane region" description="Helical" evidence="11">
    <location>
        <begin position="6"/>
        <end position="26"/>
    </location>
</feature>
<comment type="function">
    <text evidence="11">Involved in protein N-glycosylation. Essential for the second step of the dolichol-linked oligosaccharide pathway. Anchors the catalytic subunit ALG13 to the ER.</text>
</comment>
<gene>
    <name evidence="11 12" type="primary">ALG14</name>
    <name evidence="12" type="ORF">C6P40_000627</name>
</gene>
<dbReference type="GO" id="GO:0006488">
    <property type="term" value="P:dolichol-linked oligosaccharide biosynthetic process"/>
    <property type="evidence" value="ECO:0007669"/>
    <property type="project" value="InterPro"/>
</dbReference>
<keyword evidence="9 11" id="KW-0472">Membrane</keyword>
<reference evidence="12" key="1">
    <citation type="submission" date="2020-11" db="EMBL/GenBank/DDBJ databases">
        <title>Kefir isolates.</title>
        <authorList>
            <person name="Marcisauskas S."/>
            <person name="Kim Y."/>
            <person name="Blasche S."/>
        </authorList>
    </citation>
    <scope>NUCLEOTIDE SEQUENCE</scope>
    <source>
        <strain evidence="12">Olga-1</strain>
    </source>
</reference>
<organism evidence="12 13">
    <name type="scientific">Pichia californica</name>
    <dbReference type="NCBI Taxonomy" id="460514"/>
    <lineage>
        <taxon>Eukaryota</taxon>
        <taxon>Fungi</taxon>
        <taxon>Dikarya</taxon>
        <taxon>Ascomycota</taxon>
        <taxon>Saccharomycotina</taxon>
        <taxon>Pichiomycetes</taxon>
        <taxon>Pichiales</taxon>
        <taxon>Pichiaceae</taxon>
        <taxon>Pichia</taxon>
    </lineage>
</organism>
<dbReference type="PANTHER" id="PTHR12154">
    <property type="entry name" value="GLYCOSYL TRANSFERASE-RELATED"/>
    <property type="match status" value="1"/>
</dbReference>
<dbReference type="PANTHER" id="PTHR12154:SF4">
    <property type="entry name" value="UDP-N-ACETYLGLUCOSAMINE TRANSFERASE SUBUNIT ALG14 HOMOLOG"/>
    <property type="match status" value="1"/>
</dbReference>
<accession>A0A9P6WR58</accession>
<evidence type="ECO:0000256" key="4">
    <source>
        <dbReference type="ARBA" id="ARBA00011335"/>
    </source>
</evidence>
<dbReference type="GO" id="GO:0043541">
    <property type="term" value="C:UDP-N-acetylglucosamine transferase complex"/>
    <property type="evidence" value="ECO:0007669"/>
    <property type="project" value="TreeGrafter"/>
</dbReference>
<dbReference type="Gene3D" id="3.40.50.2000">
    <property type="entry name" value="Glycogen Phosphorylase B"/>
    <property type="match status" value="1"/>
</dbReference>
<name>A0A9P6WR58_9ASCO</name>
<dbReference type="GO" id="GO:0031965">
    <property type="term" value="C:nuclear membrane"/>
    <property type="evidence" value="ECO:0007669"/>
    <property type="project" value="UniProtKB-SubCell"/>
</dbReference>
<comment type="subunit">
    <text evidence="4 11">Heterodimer with ALG13 to form a functional enzyme.</text>
</comment>
<evidence type="ECO:0000313" key="12">
    <source>
        <dbReference type="EMBL" id="KAG0690913.1"/>
    </source>
</evidence>
<evidence type="ECO:0000313" key="13">
    <source>
        <dbReference type="Proteomes" id="UP000697127"/>
    </source>
</evidence>
<dbReference type="Pfam" id="PF08660">
    <property type="entry name" value="Alg14"/>
    <property type="match status" value="1"/>
</dbReference>
<protein>
    <recommendedName>
        <fullName evidence="5 11">UDP-N-acetylglucosamine transferase subunit ALG14</fullName>
    </recommendedName>
    <alternativeName>
        <fullName evidence="10 11">Asparagine-linked glycosylation protein 14</fullName>
    </alternativeName>
</protein>